<proteinExistence type="predicted"/>
<dbReference type="SUPFAM" id="SSF57850">
    <property type="entry name" value="RING/U-box"/>
    <property type="match status" value="1"/>
</dbReference>
<dbReference type="InterPro" id="IPR013083">
    <property type="entry name" value="Znf_RING/FYVE/PHD"/>
</dbReference>
<feature type="domain" description="RING-type" evidence="12">
    <location>
        <begin position="19"/>
        <end position="58"/>
    </location>
</feature>
<evidence type="ECO:0000256" key="10">
    <source>
        <dbReference type="ARBA" id="ARBA00023242"/>
    </source>
</evidence>
<dbReference type="InterPro" id="IPR018957">
    <property type="entry name" value="Znf_C3HC4_RING-type"/>
</dbReference>
<evidence type="ECO:0000256" key="5">
    <source>
        <dbReference type="ARBA" id="ARBA00022723"/>
    </source>
</evidence>
<dbReference type="GO" id="GO:0035861">
    <property type="term" value="C:site of double-strand break"/>
    <property type="evidence" value="ECO:0007669"/>
    <property type="project" value="TreeGrafter"/>
</dbReference>
<dbReference type="Proteomes" id="UP001381693">
    <property type="component" value="Unassembled WGS sequence"/>
</dbReference>
<dbReference type="GO" id="GO:0006302">
    <property type="term" value="P:double-strand break repair"/>
    <property type="evidence" value="ECO:0007669"/>
    <property type="project" value="TreeGrafter"/>
</dbReference>
<evidence type="ECO:0000256" key="11">
    <source>
        <dbReference type="PROSITE-ProRule" id="PRU00175"/>
    </source>
</evidence>
<evidence type="ECO:0000256" key="7">
    <source>
        <dbReference type="ARBA" id="ARBA00022771"/>
    </source>
</evidence>
<keyword evidence="5" id="KW-0479">Metal-binding</keyword>
<keyword evidence="4" id="KW-0808">Transferase</keyword>
<comment type="subcellular location">
    <subcellularLocation>
        <location evidence="2">Nucleus</location>
    </subcellularLocation>
</comment>
<dbReference type="InterPro" id="IPR001841">
    <property type="entry name" value="Znf_RING"/>
</dbReference>
<dbReference type="GO" id="GO:0008270">
    <property type="term" value="F:zinc ion binding"/>
    <property type="evidence" value="ECO:0007669"/>
    <property type="project" value="UniProtKB-KW"/>
</dbReference>
<protein>
    <recommendedName>
        <fullName evidence="3">RING-type E3 ubiquitin transferase</fullName>
        <ecNumber evidence="3">2.3.2.27</ecNumber>
    </recommendedName>
</protein>
<dbReference type="GO" id="GO:0031491">
    <property type="term" value="F:nucleosome binding"/>
    <property type="evidence" value="ECO:0007669"/>
    <property type="project" value="TreeGrafter"/>
</dbReference>
<evidence type="ECO:0000256" key="8">
    <source>
        <dbReference type="ARBA" id="ARBA00022786"/>
    </source>
</evidence>
<dbReference type="CDD" id="cd22249">
    <property type="entry name" value="UDM1_RNF168_RNF169-like"/>
    <property type="match status" value="1"/>
</dbReference>
<name>A0AAN8WU79_HALRR</name>
<dbReference type="EMBL" id="JAXCGZ010013501">
    <property type="protein sequence ID" value="KAK7072421.1"/>
    <property type="molecule type" value="Genomic_DNA"/>
</dbReference>
<evidence type="ECO:0000256" key="9">
    <source>
        <dbReference type="ARBA" id="ARBA00022833"/>
    </source>
</evidence>
<gene>
    <name evidence="13" type="ORF">SK128_003552</name>
</gene>
<comment type="caution">
    <text evidence="13">The sequence shown here is derived from an EMBL/GenBank/DDBJ whole genome shotgun (WGS) entry which is preliminary data.</text>
</comment>
<evidence type="ECO:0000256" key="1">
    <source>
        <dbReference type="ARBA" id="ARBA00000900"/>
    </source>
</evidence>
<evidence type="ECO:0000259" key="12">
    <source>
        <dbReference type="PROSITE" id="PS50089"/>
    </source>
</evidence>
<comment type="catalytic activity">
    <reaction evidence="1">
        <text>S-ubiquitinyl-[E2 ubiquitin-conjugating enzyme]-L-cysteine + [acceptor protein]-L-lysine = [E2 ubiquitin-conjugating enzyme]-L-cysteine + N(6)-ubiquitinyl-[acceptor protein]-L-lysine.</text>
        <dbReference type="EC" id="2.3.2.27"/>
    </reaction>
</comment>
<accession>A0AAN8WU79</accession>
<dbReference type="PANTHER" id="PTHR23328">
    <property type="entry name" value="RING-TYPE DOMAIN-CONTAINING PROTEIN"/>
    <property type="match status" value="1"/>
</dbReference>
<evidence type="ECO:0000313" key="14">
    <source>
        <dbReference type="Proteomes" id="UP001381693"/>
    </source>
</evidence>
<keyword evidence="8" id="KW-0833">Ubl conjugation pathway</keyword>
<sequence>MASKRRLNYAELAYEDVVCPICLSILIEPVTMPCWHSLCRSCFTLHVQETSLECPLCRMRISVWVRRNSKTNSIVNNRLWTAIKENFPAKVEARLQGREDSDEEEYAGFEPKVCAPGEIKQEYEALVQQEIREQASRKSQEEELSNQLIQQLQEEERCKLRHHKQTEERLCKEDEILAKKIKEAEDTVLQEKLRHLRMVCGNDEEVARQIEVRDYSQTALT</sequence>
<dbReference type="GO" id="GO:0005634">
    <property type="term" value="C:nucleus"/>
    <property type="evidence" value="ECO:0007669"/>
    <property type="project" value="UniProtKB-SubCell"/>
</dbReference>
<dbReference type="AlphaFoldDB" id="A0AAN8WU79"/>
<dbReference type="PANTHER" id="PTHR23328:SF0">
    <property type="entry name" value="RING-TYPE DOMAIN-CONTAINING PROTEIN"/>
    <property type="match status" value="1"/>
</dbReference>
<keyword evidence="7 11" id="KW-0863">Zinc-finger</keyword>
<keyword evidence="6" id="KW-0227">DNA damage</keyword>
<keyword evidence="14" id="KW-1185">Reference proteome</keyword>
<dbReference type="PROSITE" id="PS50089">
    <property type="entry name" value="ZF_RING_2"/>
    <property type="match status" value="1"/>
</dbReference>
<keyword evidence="10" id="KW-0539">Nucleus</keyword>
<reference evidence="13 14" key="1">
    <citation type="submission" date="2023-11" db="EMBL/GenBank/DDBJ databases">
        <title>Halocaridina rubra genome assembly.</title>
        <authorList>
            <person name="Smith C."/>
        </authorList>
    </citation>
    <scope>NUCLEOTIDE SEQUENCE [LARGE SCALE GENOMIC DNA]</scope>
    <source>
        <strain evidence="13">EP-1</strain>
        <tissue evidence="13">Whole</tissue>
    </source>
</reference>
<evidence type="ECO:0000313" key="13">
    <source>
        <dbReference type="EMBL" id="KAK7072421.1"/>
    </source>
</evidence>
<dbReference type="InterPro" id="IPR051657">
    <property type="entry name" value="RNF168/RNF169_E3_ubiq-ligase"/>
</dbReference>
<evidence type="ECO:0000256" key="2">
    <source>
        <dbReference type="ARBA" id="ARBA00004123"/>
    </source>
</evidence>
<organism evidence="13 14">
    <name type="scientific">Halocaridina rubra</name>
    <name type="common">Hawaiian red shrimp</name>
    <dbReference type="NCBI Taxonomy" id="373956"/>
    <lineage>
        <taxon>Eukaryota</taxon>
        <taxon>Metazoa</taxon>
        <taxon>Ecdysozoa</taxon>
        <taxon>Arthropoda</taxon>
        <taxon>Crustacea</taxon>
        <taxon>Multicrustacea</taxon>
        <taxon>Malacostraca</taxon>
        <taxon>Eumalacostraca</taxon>
        <taxon>Eucarida</taxon>
        <taxon>Decapoda</taxon>
        <taxon>Pleocyemata</taxon>
        <taxon>Caridea</taxon>
        <taxon>Atyoidea</taxon>
        <taxon>Atyidae</taxon>
        <taxon>Halocaridina</taxon>
    </lineage>
</organism>
<dbReference type="GO" id="GO:0061630">
    <property type="term" value="F:ubiquitin protein ligase activity"/>
    <property type="evidence" value="ECO:0007669"/>
    <property type="project" value="UniProtKB-EC"/>
</dbReference>
<keyword evidence="9" id="KW-0862">Zinc</keyword>
<dbReference type="Gene3D" id="3.30.40.10">
    <property type="entry name" value="Zinc/RING finger domain, C3HC4 (zinc finger)"/>
    <property type="match status" value="1"/>
</dbReference>
<dbReference type="Pfam" id="PF00097">
    <property type="entry name" value="zf-C3HC4"/>
    <property type="match status" value="1"/>
</dbReference>
<evidence type="ECO:0000256" key="3">
    <source>
        <dbReference type="ARBA" id="ARBA00012483"/>
    </source>
</evidence>
<evidence type="ECO:0000256" key="6">
    <source>
        <dbReference type="ARBA" id="ARBA00022763"/>
    </source>
</evidence>
<dbReference type="EC" id="2.3.2.27" evidence="3"/>
<dbReference type="SMART" id="SM00184">
    <property type="entry name" value="RING"/>
    <property type="match status" value="1"/>
</dbReference>
<evidence type="ECO:0000256" key="4">
    <source>
        <dbReference type="ARBA" id="ARBA00022679"/>
    </source>
</evidence>